<reference evidence="11 12" key="1">
    <citation type="submission" date="2019-12" db="EMBL/GenBank/DDBJ databases">
        <title>Comparative genomics gives insights into the taxonomy of the Azoarcus-Aromatoleum group and reveals separate origins of nif in the plant-associated Azoarcus and non-plant-associated Aromatoleum sub-groups.</title>
        <authorList>
            <person name="Lafos M."/>
            <person name="Maluk M."/>
            <person name="Batista M."/>
            <person name="Junghare M."/>
            <person name="Carmona M."/>
            <person name="Faoro H."/>
            <person name="Cruz L.M."/>
            <person name="Battistoni F."/>
            <person name="De Souza E."/>
            <person name="Pedrosa F."/>
            <person name="Chen W.-M."/>
            <person name="Poole P.S."/>
            <person name="Dixon R.A."/>
            <person name="James E.K."/>
        </authorList>
    </citation>
    <scope>NUCLEOTIDE SEQUENCE [LARGE SCALE GENOMIC DNA]</scope>
    <source>
        <strain evidence="11 12">ToN1</strain>
    </source>
</reference>
<evidence type="ECO:0000259" key="10">
    <source>
        <dbReference type="Pfam" id="PF04290"/>
    </source>
</evidence>
<comment type="subunit">
    <text evidence="9">The complex comprises the extracytoplasmic solute receptor protein and the two transmembrane proteins.</text>
</comment>
<evidence type="ECO:0000313" key="12">
    <source>
        <dbReference type="Proteomes" id="UP000652074"/>
    </source>
</evidence>
<name>A0ABX1MSQ3_9RHOO</name>
<protein>
    <recommendedName>
        <fullName evidence="9">TRAP transporter small permease protein</fullName>
    </recommendedName>
</protein>
<dbReference type="InterPro" id="IPR007387">
    <property type="entry name" value="TRAP_DctQ"/>
</dbReference>
<dbReference type="RefSeq" id="WP_169206737.1">
    <property type="nucleotide sequence ID" value="NZ_CP059560.1"/>
</dbReference>
<feature type="transmembrane region" description="Helical" evidence="9">
    <location>
        <begin position="50"/>
        <end position="68"/>
    </location>
</feature>
<keyword evidence="2 9" id="KW-0813">Transport</keyword>
<keyword evidence="4 9" id="KW-0997">Cell inner membrane</keyword>
<dbReference type="PANTHER" id="PTHR35011">
    <property type="entry name" value="2,3-DIKETO-L-GULONATE TRAP TRANSPORTER SMALL PERMEASE PROTEIN YIAM"/>
    <property type="match status" value="1"/>
</dbReference>
<keyword evidence="12" id="KW-1185">Reference proteome</keyword>
<evidence type="ECO:0000256" key="5">
    <source>
        <dbReference type="ARBA" id="ARBA00022692"/>
    </source>
</evidence>
<evidence type="ECO:0000256" key="1">
    <source>
        <dbReference type="ARBA" id="ARBA00004429"/>
    </source>
</evidence>
<evidence type="ECO:0000256" key="4">
    <source>
        <dbReference type="ARBA" id="ARBA00022519"/>
    </source>
</evidence>
<comment type="function">
    <text evidence="9">Part of the tripartite ATP-independent periplasmic (TRAP) transport system.</text>
</comment>
<comment type="subcellular location">
    <subcellularLocation>
        <location evidence="1 9">Cell inner membrane</location>
        <topology evidence="1 9">Multi-pass membrane protein</topology>
    </subcellularLocation>
</comment>
<evidence type="ECO:0000256" key="6">
    <source>
        <dbReference type="ARBA" id="ARBA00022989"/>
    </source>
</evidence>
<organism evidence="11 12">
    <name type="scientific">Aromatoleum petrolei</name>
    <dbReference type="NCBI Taxonomy" id="76116"/>
    <lineage>
        <taxon>Bacteria</taxon>
        <taxon>Pseudomonadati</taxon>
        <taxon>Pseudomonadota</taxon>
        <taxon>Betaproteobacteria</taxon>
        <taxon>Rhodocyclales</taxon>
        <taxon>Rhodocyclaceae</taxon>
        <taxon>Aromatoleum</taxon>
    </lineage>
</organism>
<comment type="similarity">
    <text evidence="8 9">Belongs to the TRAP transporter small permease family.</text>
</comment>
<feature type="transmembrane region" description="Helical" evidence="9">
    <location>
        <begin position="89"/>
        <end position="110"/>
    </location>
</feature>
<evidence type="ECO:0000256" key="3">
    <source>
        <dbReference type="ARBA" id="ARBA00022475"/>
    </source>
</evidence>
<feature type="transmembrane region" description="Helical" evidence="9">
    <location>
        <begin position="130"/>
        <end position="149"/>
    </location>
</feature>
<dbReference type="InterPro" id="IPR055348">
    <property type="entry name" value="DctQ"/>
</dbReference>
<feature type="transmembrane region" description="Helical" evidence="9">
    <location>
        <begin position="18"/>
        <end position="38"/>
    </location>
</feature>
<keyword evidence="7 9" id="KW-0472">Membrane</keyword>
<comment type="caution">
    <text evidence="11">The sequence shown here is derived from an EMBL/GenBank/DDBJ whole genome shotgun (WGS) entry which is preliminary data.</text>
</comment>
<dbReference type="PANTHER" id="PTHR35011:SF2">
    <property type="entry name" value="2,3-DIKETO-L-GULONATE TRAP TRANSPORTER SMALL PERMEASE PROTEIN YIAM"/>
    <property type="match status" value="1"/>
</dbReference>
<accession>A0ABX1MSQ3</accession>
<keyword evidence="3" id="KW-1003">Cell membrane</keyword>
<evidence type="ECO:0000256" key="9">
    <source>
        <dbReference type="RuleBase" id="RU369079"/>
    </source>
</evidence>
<dbReference type="EMBL" id="WTVR01000023">
    <property type="protein sequence ID" value="NMF89366.1"/>
    <property type="molecule type" value="Genomic_DNA"/>
</dbReference>
<keyword evidence="6 9" id="KW-1133">Transmembrane helix</keyword>
<proteinExistence type="inferred from homology"/>
<evidence type="ECO:0000256" key="2">
    <source>
        <dbReference type="ARBA" id="ARBA00022448"/>
    </source>
</evidence>
<feature type="domain" description="Tripartite ATP-independent periplasmic transporters DctQ component" evidence="10">
    <location>
        <begin position="26"/>
        <end position="157"/>
    </location>
</feature>
<evidence type="ECO:0000256" key="8">
    <source>
        <dbReference type="ARBA" id="ARBA00038436"/>
    </source>
</evidence>
<dbReference type="Proteomes" id="UP000652074">
    <property type="component" value="Unassembled WGS sequence"/>
</dbReference>
<keyword evidence="5 9" id="KW-0812">Transmembrane</keyword>
<evidence type="ECO:0000313" key="11">
    <source>
        <dbReference type="EMBL" id="NMF89366.1"/>
    </source>
</evidence>
<dbReference type="Pfam" id="PF04290">
    <property type="entry name" value="DctQ"/>
    <property type="match status" value="1"/>
</dbReference>
<gene>
    <name evidence="11" type="ORF">GPA26_12900</name>
</gene>
<evidence type="ECO:0000256" key="7">
    <source>
        <dbReference type="ARBA" id="ARBA00023136"/>
    </source>
</evidence>
<sequence length="175" mass="19351">MHFLIRCLEGLALGMNRLAAVAAVLMSVFVFLGVVMRYFVGAPFAFSDEFIGLLFATMAFLSMPLGLVMRRHIILDIVTRGLQGPLRHFVDIGATVILTTFSVWFLALSYDFADYSRLLDARSDIGSMLLWPWMAMLPLCTVVLVLVSVGQLFDSLRQLAGHDSLFALAGEEEGL</sequence>